<evidence type="ECO:0000259" key="1">
    <source>
        <dbReference type="Pfam" id="PF06985"/>
    </source>
</evidence>
<feature type="domain" description="Heterokaryon incompatibility" evidence="1">
    <location>
        <begin position="21"/>
        <end position="107"/>
    </location>
</feature>
<name>A0AAJ0FGM2_9PEZI</name>
<organism evidence="2 3">
    <name type="scientific">Echria macrotheca</name>
    <dbReference type="NCBI Taxonomy" id="438768"/>
    <lineage>
        <taxon>Eukaryota</taxon>
        <taxon>Fungi</taxon>
        <taxon>Dikarya</taxon>
        <taxon>Ascomycota</taxon>
        <taxon>Pezizomycotina</taxon>
        <taxon>Sordariomycetes</taxon>
        <taxon>Sordariomycetidae</taxon>
        <taxon>Sordariales</taxon>
        <taxon>Schizotheciaceae</taxon>
        <taxon>Echria</taxon>
    </lineage>
</organism>
<evidence type="ECO:0000313" key="3">
    <source>
        <dbReference type="Proteomes" id="UP001239445"/>
    </source>
</evidence>
<sequence length="323" mass="36355">MRLIETSTHQVEEFVGEIPDYAILSHTWNPNEPEVTLADMAGNGIRDLRNSKFNKIRDVCKKAKEVGLKYCWVDTCCIDKSSSAELSESINSMYRWYQNSAICYVFLFDLKPPQTLDAQLHLCRWFTRGWTLQELLAPSILVFFDSAWHPRGSIRLRPSEHWPSQYHGSDYTTDLSGRVSSITGIPSKALAGTSSLRIMRAAEIMSWASGRETTRPEDMAYSLLGLFDVNMPLLYGEGNKAFARLQEEIVVRRGDLSLLAWSPPDNSVDTCSALAVSPASFSWCRGYHVVQRRGLNVEVGITNRGLRLGVRLLKQDAADQSPT</sequence>
<reference evidence="2" key="1">
    <citation type="submission" date="2023-06" db="EMBL/GenBank/DDBJ databases">
        <title>Genome-scale phylogeny and comparative genomics of the fungal order Sordariales.</title>
        <authorList>
            <consortium name="Lawrence Berkeley National Laboratory"/>
            <person name="Hensen N."/>
            <person name="Bonometti L."/>
            <person name="Westerberg I."/>
            <person name="Brannstrom I.O."/>
            <person name="Guillou S."/>
            <person name="Cros-Aarteil S."/>
            <person name="Calhoun S."/>
            <person name="Haridas S."/>
            <person name="Kuo A."/>
            <person name="Mondo S."/>
            <person name="Pangilinan J."/>
            <person name="Riley R."/>
            <person name="Labutti K."/>
            <person name="Andreopoulos B."/>
            <person name="Lipzen A."/>
            <person name="Chen C."/>
            <person name="Yanf M."/>
            <person name="Daum C."/>
            <person name="Ng V."/>
            <person name="Clum A."/>
            <person name="Steindorff A."/>
            <person name="Ohm R."/>
            <person name="Martin F."/>
            <person name="Silar P."/>
            <person name="Natvig D."/>
            <person name="Lalanne C."/>
            <person name="Gautier V."/>
            <person name="Ament-Velasquez S.L."/>
            <person name="Kruys A."/>
            <person name="Hutchinson M.I."/>
            <person name="Powell A.J."/>
            <person name="Barry K."/>
            <person name="Miller A.N."/>
            <person name="Grigoriev I.V."/>
            <person name="Debuchy R."/>
            <person name="Gladieux P."/>
            <person name="Thoren M.H."/>
            <person name="Johannesson H."/>
        </authorList>
    </citation>
    <scope>NUCLEOTIDE SEQUENCE</scope>
    <source>
        <strain evidence="2">PSN4</strain>
    </source>
</reference>
<dbReference type="Proteomes" id="UP001239445">
    <property type="component" value="Unassembled WGS sequence"/>
</dbReference>
<dbReference type="PANTHER" id="PTHR10622">
    <property type="entry name" value="HET DOMAIN-CONTAINING PROTEIN"/>
    <property type="match status" value="1"/>
</dbReference>
<dbReference type="EMBL" id="MU839827">
    <property type="protein sequence ID" value="KAK1760260.1"/>
    <property type="molecule type" value="Genomic_DNA"/>
</dbReference>
<protein>
    <submittedName>
        <fullName evidence="2">Heterokaryon incompatibility protein-domain-containing protein</fullName>
    </submittedName>
</protein>
<dbReference type="AlphaFoldDB" id="A0AAJ0FGM2"/>
<gene>
    <name evidence="2" type="ORF">QBC47DRAFT_419168</name>
</gene>
<proteinExistence type="predicted"/>
<evidence type="ECO:0000313" key="2">
    <source>
        <dbReference type="EMBL" id="KAK1760260.1"/>
    </source>
</evidence>
<dbReference type="Pfam" id="PF06985">
    <property type="entry name" value="HET"/>
    <property type="match status" value="1"/>
</dbReference>
<dbReference type="InterPro" id="IPR010730">
    <property type="entry name" value="HET"/>
</dbReference>
<comment type="caution">
    <text evidence="2">The sequence shown here is derived from an EMBL/GenBank/DDBJ whole genome shotgun (WGS) entry which is preliminary data.</text>
</comment>
<accession>A0AAJ0FGM2</accession>
<keyword evidence="3" id="KW-1185">Reference proteome</keyword>
<dbReference type="PANTHER" id="PTHR10622:SF12">
    <property type="entry name" value="HET DOMAIN-CONTAINING PROTEIN"/>
    <property type="match status" value="1"/>
</dbReference>